<feature type="transmembrane region" description="Helical" evidence="3">
    <location>
        <begin position="14"/>
        <end position="34"/>
    </location>
</feature>
<dbReference type="eggNOG" id="COG0457">
    <property type="taxonomic scope" value="Bacteria"/>
</dbReference>
<name>E1JSQ8_SOLFR</name>
<dbReference type="Gene3D" id="1.10.1130.10">
    <property type="entry name" value="Flavocytochrome C3, Chain A"/>
    <property type="match status" value="1"/>
</dbReference>
<dbReference type="PANTHER" id="PTHR35038">
    <property type="entry name" value="DISSIMILATORY SULFITE REDUCTASE SIRA"/>
    <property type="match status" value="1"/>
</dbReference>
<dbReference type="AlphaFoldDB" id="E1JSQ8"/>
<dbReference type="Gene3D" id="1.25.40.10">
    <property type="entry name" value="Tetratricopeptide repeat domain"/>
    <property type="match status" value="2"/>
</dbReference>
<dbReference type="InterPro" id="IPR036280">
    <property type="entry name" value="Multihaem_cyt_sf"/>
</dbReference>
<evidence type="ECO:0000256" key="2">
    <source>
        <dbReference type="PROSITE-ProRule" id="PRU00339"/>
    </source>
</evidence>
<dbReference type="SUPFAM" id="SSF48695">
    <property type="entry name" value="Multiheme cytochromes"/>
    <property type="match status" value="1"/>
</dbReference>
<keyword evidence="5" id="KW-1185">Reference proteome</keyword>
<comment type="caution">
    <text evidence="4">The sequence shown here is derived from an EMBL/GenBank/DDBJ whole genome shotgun (WGS) entry which is preliminary data.</text>
</comment>
<dbReference type="Proteomes" id="UP000006250">
    <property type="component" value="Unassembled WGS sequence"/>
</dbReference>
<dbReference type="InterPro" id="IPR011989">
    <property type="entry name" value="ARM-like"/>
</dbReference>
<evidence type="ECO:0000313" key="5">
    <source>
        <dbReference type="Proteomes" id="UP000006250"/>
    </source>
</evidence>
<organism evidence="4 5">
    <name type="scientific">Solidesulfovibrio fructosivorans JJ]</name>
    <dbReference type="NCBI Taxonomy" id="596151"/>
    <lineage>
        <taxon>Bacteria</taxon>
        <taxon>Pseudomonadati</taxon>
        <taxon>Thermodesulfobacteriota</taxon>
        <taxon>Desulfovibrionia</taxon>
        <taxon>Desulfovibrionales</taxon>
        <taxon>Desulfovibrionaceae</taxon>
        <taxon>Solidesulfovibrio</taxon>
    </lineage>
</organism>
<keyword evidence="3" id="KW-0472">Membrane</keyword>
<sequence length="757" mass="84484">MTQATDNTKPWERAALFAAGIILASPVLYLLVFGPGKPPPKDTPAAFVGSAKCQKCHETQYKKWLGSDHRLAMAEAGEGTVLGDFGNVSFTDPYSHVVSRFFRKDGRYYVETEGPDGKPGQFRIAYTFGARPLQQYLVPFPGGRLQCLNIAWDVDKKTWYRLPPYDAVPPGDWLHWTGGGQTWNAMCAECHSTNVTKGYDPETGDYHTTWSEITVGCEACHGPGSKHLAWAAMPPLARSRTDNSGLTVRTGNVTADAQIRLCAPCHSRRFQLGDNRHVQGELLDLMVPELLNEGVYYPDGQILGEDYVYGSFAQSKMHQRGIRCSDCHDVHSGKLHKEGNAVCTQCHRAAVYDTKEHHFHKEVHEGKPSDGHLCVKCHMPGRYYMGIDYRPDHSLRVPRPDLSASIDTPNACMAKGCHADKSLAWNIEACTKWYGETRKPQYGTVFAAGRARKPEAEAGLIRLAEDPLLPAIVRATALGLLRAYPNPASHACLAKGLDDPDALIRYTAIRSLEYFDPDTRLRRIAPKLYDPVKAVRMEAAMMLSALPEDRLRPDDREAFRKALGDYRQAMRYNADLAPERYNLGNLAANRHDVPTAIREYEKAIAIDSQFYPAKVNLAVLLNGQGKNEEAERLLKEVLLQRPELYEVSYSLGLLLAEMRKYKEAEHYLESAAMGMDYGRASYNLGQVLLVLGEPERAARAFSRALELAPGDQQAFAALAGLYLRTGRTDKARELAERLLHEFPNHQGAKQLLRRLGN</sequence>
<reference evidence="4 5" key="1">
    <citation type="submission" date="2010-08" db="EMBL/GenBank/DDBJ databases">
        <title>The draft genome of Desulfovibrio fructosovorans JJ.</title>
        <authorList>
            <consortium name="US DOE Joint Genome Institute (JGI-PGF)"/>
            <person name="Lucas S."/>
            <person name="Copeland A."/>
            <person name="Lapidus A."/>
            <person name="Cheng J.-F."/>
            <person name="Bruce D."/>
            <person name="Goodwin L."/>
            <person name="Pitluck S."/>
            <person name="Land M.L."/>
            <person name="Hauser L."/>
            <person name="Chang Y.-J."/>
            <person name="Jeffries C."/>
            <person name="Wall J.D."/>
            <person name="Stahl D.A."/>
            <person name="Arkin A.P."/>
            <person name="Dehal P."/>
            <person name="Stolyar S.M."/>
            <person name="Hazen T.C."/>
            <person name="Woyke T.J."/>
        </authorList>
    </citation>
    <scope>NUCLEOTIDE SEQUENCE [LARGE SCALE GENOMIC DNA]</scope>
    <source>
        <strain evidence="4 5">JJ</strain>
    </source>
</reference>
<dbReference type="SMART" id="SM00028">
    <property type="entry name" value="TPR"/>
    <property type="match status" value="4"/>
</dbReference>
<dbReference type="Gene3D" id="1.25.10.10">
    <property type="entry name" value="Leucine-rich Repeat Variant"/>
    <property type="match status" value="1"/>
</dbReference>
<dbReference type="PANTHER" id="PTHR35038:SF8">
    <property type="entry name" value="C-TYPE POLYHEME CYTOCHROME OMCC"/>
    <property type="match status" value="1"/>
</dbReference>
<keyword evidence="3" id="KW-1133">Transmembrane helix</keyword>
<dbReference type="InterPro" id="IPR019734">
    <property type="entry name" value="TPR_rpt"/>
</dbReference>
<dbReference type="PROSITE" id="PS50005">
    <property type="entry name" value="TPR"/>
    <property type="match status" value="1"/>
</dbReference>
<dbReference type="InterPro" id="IPR051829">
    <property type="entry name" value="Multiheme_Cytochr_ET"/>
</dbReference>
<keyword evidence="3" id="KW-0812">Transmembrane</keyword>
<dbReference type="EMBL" id="AECZ01000003">
    <property type="protein sequence ID" value="EFL52541.1"/>
    <property type="molecule type" value="Genomic_DNA"/>
</dbReference>
<dbReference type="InterPro" id="IPR011990">
    <property type="entry name" value="TPR-like_helical_dom_sf"/>
</dbReference>
<dbReference type="OrthoDB" id="9814800at2"/>
<dbReference type="Pfam" id="PF14559">
    <property type="entry name" value="TPR_19"/>
    <property type="match status" value="2"/>
</dbReference>
<protein>
    <submittedName>
        <fullName evidence="4">Doubled CXXCH domain protein</fullName>
    </submittedName>
</protein>
<gene>
    <name evidence="4" type="ORF">DesfrDRAFT_0647</name>
</gene>
<accession>E1JSQ8</accession>
<dbReference type="SUPFAM" id="SSF48452">
    <property type="entry name" value="TPR-like"/>
    <property type="match status" value="1"/>
</dbReference>
<dbReference type="RefSeq" id="WP_005991053.1">
    <property type="nucleotide sequence ID" value="NZ_AECZ01000003.1"/>
</dbReference>
<keyword evidence="1" id="KW-0732">Signal</keyword>
<dbReference type="STRING" id="596151.DesfrDRAFT_0647"/>
<keyword evidence="2" id="KW-0802">TPR repeat</keyword>
<evidence type="ECO:0000313" key="4">
    <source>
        <dbReference type="EMBL" id="EFL52541.1"/>
    </source>
</evidence>
<evidence type="ECO:0000256" key="1">
    <source>
        <dbReference type="ARBA" id="ARBA00022729"/>
    </source>
</evidence>
<evidence type="ECO:0000256" key="3">
    <source>
        <dbReference type="SAM" id="Phobius"/>
    </source>
</evidence>
<feature type="repeat" description="TPR" evidence="2">
    <location>
        <begin position="678"/>
        <end position="711"/>
    </location>
</feature>
<proteinExistence type="predicted"/>
<dbReference type="PROSITE" id="PS50293">
    <property type="entry name" value="TPR_REGION"/>
    <property type="match status" value="1"/>
</dbReference>